<accession>A0A4Y1MRJ9</accession>
<dbReference type="GO" id="GO:0004039">
    <property type="term" value="F:allophanate hydrolase activity"/>
    <property type="evidence" value="ECO:0007669"/>
    <property type="project" value="UniProtKB-EC"/>
</dbReference>
<dbReference type="Pfam" id="PF21986">
    <property type="entry name" value="AH_C"/>
    <property type="match status" value="1"/>
</dbReference>
<dbReference type="InterPro" id="IPR053844">
    <property type="entry name" value="AH_C"/>
</dbReference>
<reference evidence="2" key="1">
    <citation type="submission" date="2017-12" db="EMBL/GenBank/DDBJ databases">
        <authorList>
            <person name="Martens C."/>
            <person name="Dahlstrom E."/>
            <person name="Barbian K."/>
            <person name="Sykora L."/>
            <person name="Ricklefs S."/>
            <person name="Bruno D."/>
            <person name="Anzick I."/>
            <person name="Myles I."/>
            <person name="Datta S.K."/>
        </authorList>
    </citation>
    <scope>NUCLEOTIDE SEQUENCE</scope>
    <source>
        <strain evidence="2">AD2</strain>
        <plasmid evidence="2">p1-AD2</plasmid>
    </source>
</reference>
<proteinExistence type="predicted"/>
<dbReference type="EMBL" id="CP025188">
    <property type="protein sequence ID" value="AWV20587.1"/>
    <property type="molecule type" value="Genomic_DNA"/>
</dbReference>
<feature type="domain" description="Allophanate hydrolase C-terminal" evidence="1">
    <location>
        <begin position="11"/>
        <end position="134"/>
    </location>
</feature>
<organism evidence="2">
    <name type="scientific">Roseomonas mucosa</name>
    <dbReference type="NCBI Taxonomy" id="207340"/>
    <lineage>
        <taxon>Bacteria</taxon>
        <taxon>Pseudomonadati</taxon>
        <taxon>Pseudomonadota</taxon>
        <taxon>Alphaproteobacteria</taxon>
        <taxon>Acetobacterales</taxon>
        <taxon>Roseomonadaceae</taxon>
        <taxon>Roseomonas</taxon>
    </lineage>
</organism>
<dbReference type="RefSeq" id="WP_247594502.1">
    <property type="nucleotide sequence ID" value="NZ_CP025188.1"/>
</dbReference>
<keyword evidence="2" id="KW-0378">Hydrolase</keyword>
<sequence>MSAPADAPVLDVAVVGAHLSGLPLNGEITALGGVLVRALRTEPCYRLFCLPGGPPLRPGLLRVAPGEGHAIAVEVWGIPTGKIGALLAAIPSPLGLGTLRLEDGSRPKGFLVEPEGLRGAEDISRFGGWRAFLAERGAPFPGGSPA</sequence>
<name>A0A4Y1MRJ9_9PROT</name>
<dbReference type="EC" id="3.5.1.54" evidence="2"/>
<evidence type="ECO:0000313" key="2">
    <source>
        <dbReference type="EMBL" id="AWV20587.1"/>
    </source>
</evidence>
<dbReference type="AlphaFoldDB" id="A0A4Y1MRJ9"/>
<keyword evidence="2" id="KW-0614">Plasmid</keyword>
<evidence type="ECO:0000259" key="1">
    <source>
        <dbReference type="Pfam" id="PF21986"/>
    </source>
</evidence>
<gene>
    <name evidence="2" type="ORF">RADP37_05535</name>
</gene>
<geneLocation type="plasmid" evidence="2">
    <name>p1-AD2</name>
</geneLocation>
<dbReference type="Gene3D" id="3.10.490.10">
    <property type="entry name" value="Gamma-glutamyl cyclotransferase-like"/>
    <property type="match status" value="1"/>
</dbReference>
<protein>
    <submittedName>
        <fullName evidence="2">Allophanate hydrolase</fullName>
        <ecNumber evidence="2">3.5.1.54</ecNumber>
    </submittedName>
</protein>